<reference evidence="2" key="1">
    <citation type="submission" date="2020-08" db="EMBL/GenBank/DDBJ databases">
        <title>Genome public.</title>
        <authorList>
            <person name="Liu C."/>
            <person name="Sun Q."/>
        </authorList>
    </citation>
    <scope>NUCLEOTIDE SEQUENCE</scope>
    <source>
        <strain evidence="2">NSJ-31</strain>
    </source>
</reference>
<dbReference type="Proteomes" id="UP000653127">
    <property type="component" value="Unassembled WGS sequence"/>
</dbReference>
<dbReference type="Pfam" id="PF01381">
    <property type="entry name" value="HTH_3"/>
    <property type="match status" value="1"/>
</dbReference>
<dbReference type="EMBL" id="JACRST010000001">
    <property type="protein sequence ID" value="MBC8545353.1"/>
    <property type="molecule type" value="Genomic_DNA"/>
</dbReference>
<evidence type="ECO:0000313" key="2">
    <source>
        <dbReference type="EMBL" id="MBC8545353.1"/>
    </source>
</evidence>
<dbReference type="InterPro" id="IPR001387">
    <property type="entry name" value="Cro/C1-type_HTH"/>
</dbReference>
<proteinExistence type="predicted"/>
<organism evidence="2 3">
    <name type="scientific">Ligaoa zhengdingensis</name>
    <dbReference type="NCBI Taxonomy" id="2763658"/>
    <lineage>
        <taxon>Bacteria</taxon>
        <taxon>Bacillati</taxon>
        <taxon>Bacillota</taxon>
        <taxon>Clostridia</taxon>
        <taxon>Eubacteriales</taxon>
        <taxon>Oscillospiraceae</taxon>
        <taxon>Ligaoa</taxon>
    </lineage>
</organism>
<dbReference type="Gene3D" id="1.10.260.40">
    <property type="entry name" value="lambda repressor-like DNA-binding domains"/>
    <property type="match status" value="1"/>
</dbReference>
<name>A0A926DWV2_9FIRM</name>
<dbReference type="SUPFAM" id="SSF47413">
    <property type="entry name" value="lambda repressor-like DNA-binding domains"/>
    <property type="match status" value="1"/>
</dbReference>
<dbReference type="CDD" id="cd00093">
    <property type="entry name" value="HTH_XRE"/>
    <property type="match status" value="1"/>
</dbReference>
<dbReference type="AlphaFoldDB" id="A0A926DWV2"/>
<protein>
    <submittedName>
        <fullName evidence="2">Helix-turn-helix transcriptional regulator</fullName>
    </submittedName>
</protein>
<accession>A0A926DWV2</accession>
<feature type="domain" description="HTH cro/C1-type" evidence="1">
    <location>
        <begin position="13"/>
        <end position="67"/>
    </location>
</feature>
<gene>
    <name evidence="2" type="ORF">H8711_00185</name>
</gene>
<evidence type="ECO:0000259" key="1">
    <source>
        <dbReference type="PROSITE" id="PS50943"/>
    </source>
</evidence>
<dbReference type="GO" id="GO:0003677">
    <property type="term" value="F:DNA binding"/>
    <property type="evidence" value="ECO:0007669"/>
    <property type="project" value="InterPro"/>
</dbReference>
<dbReference type="PROSITE" id="PS50943">
    <property type="entry name" value="HTH_CROC1"/>
    <property type="match status" value="1"/>
</dbReference>
<dbReference type="InterPro" id="IPR010982">
    <property type="entry name" value="Lambda_DNA-bd_dom_sf"/>
</dbReference>
<dbReference type="RefSeq" id="WP_249281508.1">
    <property type="nucleotide sequence ID" value="NZ_JACRST010000001.1"/>
</dbReference>
<dbReference type="SMART" id="SM00530">
    <property type="entry name" value="HTH_XRE"/>
    <property type="match status" value="1"/>
</dbReference>
<comment type="caution">
    <text evidence="2">The sequence shown here is derived from an EMBL/GenBank/DDBJ whole genome shotgun (WGS) entry which is preliminary data.</text>
</comment>
<sequence length="71" mass="7896">MNMSIPGKFSDIIYQKRISIQMTQKTVAELSDISTRHYQDVEMGRVNPSLSVAIRIAAVLDVGLDSLKSEV</sequence>
<evidence type="ECO:0000313" key="3">
    <source>
        <dbReference type="Proteomes" id="UP000653127"/>
    </source>
</evidence>
<keyword evidence="3" id="KW-1185">Reference proteome</keyword>